<evidence type="ECO:0000313" key="2">
    <source>
        <dbReference type="EMBL" id="GIJ72310.1"/>
    </source>
</evidence>
<feature type="region of interest" description="Disordered" evidence="1">
    <location>
        <begin position="39"/>
        <end position="63"/>
    </location>
</feature>
<sequence length="131" mass="13862">MGVDDAAVRDTEVVEVLPPSVEGRPVRARERDVVEAHAALVEGGTGGRRERVQTDQLTTTDREHDVVERAGVLVQDGVDAEQAPVPGDAGGQVGHGQRDVGEGRELRMTPTVDAAVAVPLQSRAGGTRVRR</sequence>
<comment type="caution">
    <text evidence="2">The sequence shown here is derived from an EMBL/GenBank/DDBJ whole genome shotgun (WGS) entry which is preliminary data.</text>
</comment>
<evidence type="ECO:0000313" key="3">
    <source>
        <dbReference type="Proteomes" id="UP000635606"/>
    </source>
</evidence>
<protein>
    <submittedName>
        <fullName evidence="2">Uncharacterized protein</fullName>
    </submittedName>
</protein>
<organism evidence="2 3">
    <name type="scientific">Virgisporangium ochraceum</name>
    <dbReference type="NCBI Taxonomy" id="65505"/>
    <lineage>
        <taxon>Bacteria</taxon>
        <taxon>Bacillati</taxon>
        <taxon>Actinomycetota</taxon>
        <taxon>Actinomycetes</taxon>
        <taxon>Micromonosporales</taxon>
        <taxon>Micromonosporaceae</taxon>
        <taxon>Virgisporangium</taxon>
    </lineage>
</organism>
<keyword evidence="3" id="KW-1185">Reference proteome</keyword>
<gene>
    <name evidence="2" type="ORF">Voc01_072270</name>
</gene>
<reference evidence="2" key="1">
    <citation type="submission" date="2021-01" db="EMBL/GenBank/DDBJ databases">
        <title>Whole genome shotgun sequence of Virgisporangium ochraceum NBRC 16418.</title>
        <authorList>
            <person name="Komaki H."/>
            <person name="Tamura T."/>
        </authorList>
    </citation>
    <scope>NUCLEOTIDE SEQUENCE</scope>
    <source>
        <strain evidence="2">NBRC 16418</strain>
    </source>
</reference>
<feature type="region of interest" description="Disordered" evidence="1">
    <location>
        <begin position="81"/>
        <end position="100"/>
    </location>
</feature>
<dbReference type="AlphaFoldDB" id="A0A8J4EE76"/>
<dbReference type="EMBL" id="BOPH01000098">
    <property type="protein sequence ID" value="GIJ72310.1"/>
    <property type="molecule type" value="Genomic_DNA"/>
</dbReference>
<dbReference type="Proteomes" id="UP000635606">
    <property type="component" value="Unassembled WGS sequence"/>
</dbReference>
<accession>A0A8J4EE76</accession>
<proteinExistence type="predicted"/>
<evidence type="ECO:0000256" key="1">
    <source>
        <dbReference type="SAM" id="MobiDB-lite"/>
    </source>
</evidence>
<name>A0A8J4EE76_9ACTN</name>